<dbReference type="RefSeq" id="WP_120257486.1">
    <property type="nucleotide sequence ID" value="NZ_RAPY01000001.1"/>
</dbReference>
<dbReference type="OrthoDB" id="9780392at2"/>
<keyword evidence="3 5" id="KW-0288">FMN</keyword>
<dbReference type="AlphaFoldDB" id="A0A420BGB3"/>
<organism evidence="8 9">
    <name type="scientific">Sphingobacterium detergens</name>
    <dbReference type="NCBI Taxonomy" id="1145106"/>
    <lineage>
        <taxon>Bacteria</taxon>
        <taxon>Pseudomonadati</taxon>
        <taxon>Bacteroidota</taxon>
        <taxon>Sphingobacteriia</taxon>
        <taxon>Sphingobacteriales</taxon>
        <taxon>Sphingobacteriaceae</taxon>
        <taxon>Sphingobacterium</taxon>
    </lineage>
</organism>
<reference evidence="8 9" key="1">
    <citation type="submission" date="2018-09" db="EMBL/GenBank/DDBJ databases">
        <title>Genomic Encyclopedia of Type Strains, Phase III (KMG-III): the genomes of soil and plant-associated and newly described type strains.</title>
        <authorList>
            <person name="Whitman W."/>
        </authorList>
    </citation>
    <scope>NUCLEOTIDE SEQUENCE [LARGE SCALE GENOMIC DNA]</scope>
    <source>
        <strain evidence="8 9">CECT 7938</strain>
    </source>
</reference>
<dbReference type="InterPro" id="IPR012349">
    <property type="entry name" value="Split_barrel_FMN-bd"/>
</dbReference>
<feature type="domain" description="Pyridoxamine 5'-phosphate oxidase N-terminal" evidence="6">
    <location>
        <begin position="29"/>
        <end position="141"/>
    </location>
</feature>
<gene>
    <name evidence="8" type="ORF">DFQ12_0567</name>
</gene>
<keyword evidence="2" id="KW-0285">Flavoprotein</keyword>
<dbReference type="GO" id="GO:0008615">
    <property type="term" value="P:pyridoxine biosynthetic process"/>
    <property type="evidence" value="ECO:0007669"/>
    <property type="project" value="InterPro"/>
</dbReference>
<evidence type="ECO:0000256" key="3">
    <source>
        <dbReference type="ARBA" id="ARBA00022643"/>
    </source>
</evidence>
<evidence type="ECO:0000256" key="1">
    <source>
        <dbReference type="ARBA" id="ARBA00007301"/>
    </source>
</evidence>
<dbReference type="NCBIfam" id="NF004231">
    <property type="entry name" value="PRK05679.1"/>
    <property type="match status" value="1"/>
</dbReference>
<comment type="cofactor">
    <cofactor evidence="5">
        <name>FMN</name>
        <dbReference type="ChEBI" id="CHEBI:58210"/>
    </cofactor>
    <text evidence="5">Binds 1 FMN per subunit.</text>
</comment>
<dbReference type="PIRSF" id="PIRSF000190">
    <property type="entry name" value="Pyd_amn-ph_oxd"/>
    <property type="match status" value="1"/>
</dbReference>
<dbReference type="Pfam" id="PF10590">
    <property type="entry name" value="PNP_phzG_C"/>
    <property type="match status" value="1"/>
</dbReference>
<evidence type="ECO:0000256" key="2">
    <source>
        <dbReference type="ARBA" id="ARBA00022630"/>
    </source>
</evidence>
<feature type="binding site" evidence="5">
    <location>
        <position position="177"/>
    </location>
    <ligand>
        <name>FMN</name>
        <dbReference type="ChEBI" id="CHEBI:58210"/>
    </ligand>
</feature>
<accession>A0A420BGB3</accession>
<keyword evidence="9" id="KW-1185">Reference proteome</keyword>
<feature type="binding site" evidence="5">
    <location>
        <position position="67"/>
    </location>
    <ligand>
        <name>FMN</name>
        <dbReference type="ChEBI" id="CHEBI:58210"/>
    </ligand>
</feature>
<comment type="caution">
    <text evidence="8">The sequence shown here is derived from an EMBL/GenBank/DDBJ whole genome shotgun (WGS) entry which is preliminary data.</text>
</comment>
<dbReference type="PANTHER" id="PTHR10851">
    <property type="entry name" value="PYRIDOXINE-5-PHOSPHATE OXIDASE"/>
    <property type="match status" value="1"/>
</dbReference>
<comment type="similarity">
    <text evidence="1">Belongs to the pyridoxamine 5'-phosphate oxidase family.</text>
</comment>
<dbReference type="GO" id="GO:0010181">
    <property type="term" value="F:FMN binding"/>
    <property type="evidence" value="ECO:0007669"/>
    <property type="project" value="InterPro"/>
</dbReference>
<dbReference type="Gene3D" id="2.30.110.10">
    <property type="entry name" value="Electron Transport, Fmn-binding Protein, Chain A"/>
    <property type="match status" value="1"/>
</dbReference>
<protein>
    <submittedName>
        <fullName evidence="8">Pyridoxamine 5'-phosphate oxidase</fullName>
    </submittedName>
</protein>
<evidence type="ECO:0000313" key="9">
    <source>
        <dbReference type="Proteomes" id="UP000286246"/>
    </source>
</evidence>
<feature type="domain" description="Pyridoxine 5'-phosphate oxidase dimerisation C-terminal" evidence="7">
    <location>
        <begin position="154"/>
        <end position="194"/>
    </location>
</feature>
<name>A0A420BGB3_SPHD1</name>
<dbReference type="Pfam" id="PF01243">
    <property type="entry name" value="PNPOx_N"/>
    <property type="match status" value="1"/>
</dbReference>
<evidence type="ECO:0000259" key="6">
    <source>
        <dbReference type="Pfam" id="PF01243"/>
    </source>
</evidence>
<feature type="binding site" evidence="5">
    <location>
        <begin position="45"/>
        <end position="50"/>
    </location>
    <ligand>
        <name>FMN</name>
        <dbReference type="ChEBI" id="CHEBI:58210"/>
    </ligand>
</feature>
<evidence type="ECO:0000256" key="4">
    <source>
        <dbReference type="ARBA" id="ARBA00023002"/>
    </source>
</evidence>
<feature type="binding site" evidence="5">
    <location>
        <position position="89"/>
    </location>
    <ligand>
        <name>FMN</name>
        <dbReference type="ChEBI" id="CHEBI:58210"/>
    </ligand>
</feature>
<dbReference type="InterPro" id="IPR011576">
    <property type="entry name" value="Pyridox_Oxase_N"/>
</dbReference>
<proteinExistence type="inferred from homology"/>
<dbReference type="SUPFAM" id="SSF50475">
    <property type="entry name" value="FMN-binding split barrel"/>
    <property type="match status" value="1"/>
</dbReference>
<evidence type="ECO:0000256" key="5">
    <source>
        <dbReference type="PIRSR" id="PIRSR000190-2"/>
    </source>
</evidence>
<dbReference type="InterPro" id="IPR019576">
    <property type="entry name" value="Pyridoxamine_oxidase_dimer_C"/>
</dbReference>
<dbReference type="InterPro" id="IPR000659">
    <property type="entry name" value="Pyridox_Oxase"/>
</dbReference>
<dbReference type="GO" id="GO:0004733">
    <property type="term" value="F:pyridoxamine phosphate oxidase activity"/>
    <property type="evidence" value="ECO:0007669"/>
    <property type="project" value="InterPro"/>
</dbReference>
<feature type="binding site" evidence="5">
    <location>
        <position position="66"/>
    </location>
    <ligand>
        <name>FMN</name>
        <dbReference type="ChEBI" id="CHEBI:58210"/>
    </ligand>
</feature>
<evidence type="ECO:0000259" key="7">
    <source>
        <dbReference type="Pfam" id="PF10590"/>
    </source>
</evidence>
<dbReference type="Proteomes" id="UP000286246">
    <property type="component" value="Unassembled WGS sequence"/>
</dbReference>
<evidence type="ECO:0000313" key="8">
    <source>
        <dbReference type="EMBL" id="RKE55729.1"/>
    </source>
</evidence>
<dbReference type="PANTHER" id="PTHR10851:SF0">
    <property type="entry name" value="PYRIDOXINE-5'-PHOSPHATE OXIDASE"/>
    <property type="match status" value="1"/>
</dbReference>
<sequence>METLNNNPFELFETWYTEYRQLTQSTLPASCCLSTKGLDNYPNARFVALKHFDEKGFIVTGSVASRKGKEIEHSQHVALTFWWDETGRQIRIQGDAEAIDDQEADQFFRERSRDSQIVSYVSEQGALLIDHESMIDTYEELNQAGVSIQRPMHWSGYRIKPIRIEFLQFSTQRFHDRTLFERSTSGWKATKLQP</sequence>
<dbReference type="EMBL" id="RAPY01000001">
    <property type="protein sequence ID" value="RKE55729.1"/>
    <property type="molecule type" value="Genomic_DNA"/>
</dbReference>
<keyword evidence="4" id="KW-0560">Oxidoreductase</keyword>